<keyword evidence="2" id="KW-0472">Membrane</keyword>
<keyword evidence="1" id="KW-0175">Coiled coil</keyword>
<name>A0A1S8CIJ9_9GAMM</name>
<dbReference type="RefSeq" id="WP_076943230.1">
    <property type="nucleotide sequence ID" value="NZ_MOXD01000009.1"/>
</dbReference>
<evidence type="ECO:0000313" key="4">
    <source>
        <dbReference type="Proteomes" id="UP000216021"/>
    </source>
</evidence>
<evidence type="ECO:0000313" key="3">
    <source>
        <dbReference type="EMBL" id="OMQ21094.1"/>
    </source>
</evidence>
<dbReference type="PANTHER" id="PTHR40278">
    <property type="entry name" value="DNA UTILIZATION PROTEIN HOFN"/>
    <property type="match status" value="1"/>
</dbReference>
<proteinExistence type="predicted"/>
<keyword evidence="2" id="KW-0812">Transmembrane</keyword>
<dbReference type="Proteomes" id="UP000216021">
    <property type="component" value="Unassembled WGS sequence"/>
</dbReference>
<feature type="coiled-coil region" evidence="1">
    <location>
        <begin position="54"/>
        <end position="104"/>
    </location>
</feature>
<dbReference type="PANTHER" id="PTHR40278:SF1">
    <property type="entry name" value="DNA UTILIZATION PROTEIN HOFN"/>
    <property type="match status" value="1"/>
</dbReference>
<dbReference type="InterPro" id="IPR007813">
    <property type="entry name" value="PilN"/>
</dbReference>
<comment type="caution">
    <text evidence="3">The sequence shown here is derived from an EMBL/GenBank/DDBJ whole genome shotgun (WGS) entry which is preliminary data.</text>
</comment>
<accession>A0A1S8CIJ9</accession>
<evidence type="ECO:0000256" key="1">
    <source>
        <dbReference type="SAM" id="Coils"/>
    </source>
</evidence>
<dbReference type="EMBL" id="MOXD01000009">
    <property type="protein sequence ID" value="OMQ21094.1"/>
    <property type="molecule type" value="Genomic_DNA"/>
</dbReference>
<dbReference type="STRING" id="2034155.BMI79_16100"/>
<reference evidence="3 4" key="1">
    <citation type="submission" date="2016-11" db="EMBL/GenBank/DDBJ databases">
        <title>Rahnella oryzae sp. nov., isolated from rice root.</title>
        <authorList>
            <person name="Zhang X.-X."/>
            <person name="Zhang J."/>
        </authorList>
    </citation>
    <scope>NUCLEOTIDE SEQUENCE [LARGE SCALE GENOMIC DNA]</scope>
    <source>
        <strain evidence="3 4">J11-6</strain>
    </source>
</reference>
<keyword evidence="2" id="KW-1133">Transmembrane helix</keyword>
<protein>
    <submittedName>
        <fullName evidence="3">Fimbrial assembly protein</fullName>
    </submittedName>
</protein>
<dbReference type="AlphaFoldDB" id="A0A1S8CIJ9"/>
<organism evidence="3 4">
    <name type="scientific">Serratia oryzae</name>
    <dbReference type="NCBI Taxonomy" id="2034155"/>
    <lineage>
        <taxon>Bacteria</taxon>
        <taxon>Pseudomonadati</taxon>
        <taxon>Pseudomonadota</taxon>
        <taxon>Gammaproteobacteria</taxon>
        <taxon>Enterobacterales</taxon>
        <taxon>Yersiniaceae</taxon>
        <taxon>Serratia</taxon>
    </lineage>
</organism>
<dbReference type="OrthoDB" id="6455710at2"/>
<gene>
    <name evidence="3" type="ORF">BMI79_16100</name>
</gene>
<keyword evidence="4" id="KW-1185">Reference proteome</keyword>
<dbReference type="Pfam" id="PF05137">
    <property type="entry name" value="PilN"/>
    <property type="match status" value="1"/>
</dbReference>
<feature type="transmembrane region" description="Helical" evidence="2">
    <location>
        <begin position="20"/>
        <end position="43"/>
    </location>
</feature>
<sequence length="179" mass="20738">MYQVNLLPWRIRAQRQRYGFWLRAFSMQLLVVLVLLTTACFLLRYQQGQQQSAVQRLTQQHQVLTGQLQQTQQVMATLARLAEAENRRQQNEAHNRRYRSLLQQLSALIPDELWLTALEENAQGIALRGFGRQYAAIALFTQRLAALPLLENHRLAEVVQHKDGMLAFTLTARWGKKDG</sequence>
<evidence type="ECO:0000256" key="2">
    <source>
        <dbReference type="SAM" id="Phobius"/>
    </source>
</evidence>
<dbReference type="InterPro" id="IPR052534">
    <property type="entry name" value="Extracell_DNA_Util/SecSys_Comp"/>
</dbReference>